<proteinExistence type="predicted"/>
<evidence type="ECO:0008006" key="4">
    <source>
        <dbReference type="Google" id="ProtNLM"/>
    </source>
</evidence>
<evidence type="ECO:0000256" key="1">
    <source>
        <dbReference type="SAM" id="Phobius"/>
    </source>
</evidence>
<feature type="transmembrane region" description="Helical" evidence="1">
    <location>
        <begin position="19"/>
        <end position="38"/>
    </location>
</feature>
<feature type="transmembrane region" description="Helical" evidence="1">
    <location>
        <begin position="190"/>
        <end position="219"/>
    </location>
</feature>
<dbReference type="Proteomes" id="UP000316213">
    <property type="component" value="Unassembled WGS sequence"/>
</dbReference>
<keyword evidence="1" id="KW-0472">Membrane</keyword>
<name>A0A5C6APW7_9BACT</name>
<dbReference type="RefSeq" id="WP_146576853.1">
    <property type="nucleotide sequence ID" value="NZ_SJPM01000002.1"/>
</dbReference>
<evidence type="ECO:0000313" key="3">
    <source>
        <dbReference type="Proteomes" id="UP000316213"/>
    </source>
</evidence>
<gene>
    <name evidence="2" type="ORF">Pla100_13130</name>
</gene>
<dbReference type="EMBL" id="SJPM01000002">
    <property type="protein sequence ID" value="TWU01578.1"/>
    <property type="molecule type" value="Genomic_DNA"/>
</dbReference>
<reference evidence="2 3" key="1">
    <citation type="submission" date="2019-02" db="EMBL/GenBank/DDBJ databases">
        <title>Deep-cultivation of Planctomycetes and their phenomic and genomic characterization uncovers novel biology.</title>
        <authorList>
            <person name="Wiegand S."/>
            <person name="Jogler M."/>
            <person name="Boedeker C."/>
            <person name="Pinto D."/>
            <person name="Vollmers J."/>
            <person name="Rivas-Marin E."/>
            <person name="Kohn T."/>
            <person name="Peeters S.H."/>
            <person name="Heuer A."/>
            <person name="Rast P."/>
            <person name="Oberbeckmann S."/>
            <person name="Bunk B."/>
            <person name="Jeske O."/>
            <person name="Meyerdierks A."/>
            <person name="Storesund J.E."/>
            <person name="Kallscheuer N."/>
            <person name="Luecker S."/>
            <person name="Lage O.M."/>
            <person name="Pohl T."/>
            <person name="Merkel B.J."/>
            <person name="Hornburger P."/>
            <person name="Mueller R.-W."/>
            <person name="Bruemmer F."/>
            <person name="Labrenz M."/>
            <person name="Spormann A.M."/>
            <person name="Op Den Camp H."/>
            <person name="Overmann J."/>
            <person name="Amann R."/>
            <person name="Jetten M.S.M."/>
            <person name="Mascher T."/>
            <person name="Medema M.H."/>
            <person name="Devos D.P."/>
            <person name="Kaster A.-K."/>
            <person name="Ovreas L."/>
            <person name="Rohde M."/>
            <person name="Galperin M.Y."/>
            <person name="Jogler C."/>
        </authorList>
    </citation>
    <scope>NUCLEOTIDE SEQUENCE [LARGE SCALE GENOMIC DNA]</scope>
    <source>
        <strain evidence="2 3">Pla100</strain>
    </source>
</reference>
<dbReference type="OrthoDB" id="241905at2"/>
<comment type="caution">
    <text evidence="2">The sequence shown here is derived from an EMBL/GenBank/DDBJ whole genome shotgun (WGS) entry which is preliminary data.</text>
</comment>
<keyword evidence="1" id="KW-0812">Transmembrane</keyword>
<keyword evidence="1" id="KW-1133">Transmembrane helix</keyword>
<protein>
    <recommendedName>
        <fullName evidence="4">Glycosyltransferase RgtA/B/C/D-like domain-containing protein</fullName>
    </recommendedName>
</protein>
<feature type="transmembrane region" description="Helical" evidence="1">
    <location>
        <begin position="280"/>
        <end position="298"/>
    </location>
</feature>
<feature type="transmembrane region" description="Helical" evidence="1">
    <location>
        <begin position="369"/>
        <end position="386"/>
    </location>
</feature>
<accession>A0A5C6APW7</accession>
<organism evidence="2 3">
    <name type="scientific">Neorhodopirellula pilleata</name>
    <dbReference type="NCBI Taxonomy" id="2714738"/>
    <lineage>
        <taxon>Bacteria</taxon>
        <taxon>Pseudomonadati</taxon>
        <taxon>Planctomycetota</taxon>
        <taxon>Planctomycetia</taxon>
        <taxon>Pirellulales</taxon>
        <taxon>Pirellulaceae</taxon>
        <taxon>Neorhodopirellula</taxon>
    </lineage>
</organism>
<sequence length="519" mass="57796">MPHLAGSDQHGGQCRLKSIARSAFPAILIFLIALALRWPSCGESFWLDELHTAWVIDGSWSDVQPRAAIGNQQPPYFDVLWWWQSLTPDAAIQFYGVEACLRLTSVLLTSASAVLAYFITRQITKPEPDDRASRSSWIGAAVAGIVLSIDAHAIFYGTELRPYAAIIFVSTLAIGVVFQSNIRFDANDRWWLHAIVLAAGWIHVTSLITLGWWLALVMMGDIAATIRNEQSIGRLIRQHLPATLIWIVVSAAWISSHSGLWDARSQWQSFALATSLAQVWRLWAWTPLLIVPGLFWWCGDRGHRREVWMLAGAILGATCTGYLVSKYGGVPVWHRRYYVAGLPMIAVLMGCLIDGGGRPQILSAGRRRWAGWVAIVCLGMLAWQQGTVSRIAQGDSRLARRGENWRGAAEFIRSQKPGNEPIWVDANLIEQQRFPARVADSSYEQYLRYPVDGPYRVVGAVGVGTGALPVWLDLSAQSMVNPNRYYLLRGRVPASIELPVEIETHSFGTISVLIRRYGP</sequence>
<feature type="transmembrane region" description="Helical" evidence="1">
    <location>
        <begin position="337"/>
        <end position="357"/>
    </location>
</feature>
<feature type="transmembrane region" description="Helical" evidence="1">
    <location>
        <begin position="240"/>
        <end position="260"/>
    </location>
</feature>
<evidence type="ECO:0000313" key="2">
    <source>
        <dbReference type="EMBL" id="TWU01578.1"/>
    </source>
</evidence>
<feature type="transmembrane region" description="Helical" evidence="1">
    <location>
        <begin position="307"/>
        <end position="325"/>
    </location>
</feature>
<dbReference type="AlphaFoldDB" id="A0A5C6APW7"/>
<feature type="transmembrane region" description="Helical" evidence="1">
    <location>
        <begin position="137"/>
        <end position="156"/>
    </location>
</feature>
<feature type="transmembrane region" description="Helical" evidence="1">
    <location>
        <begin position="163"/>
        <end position="184"/>
    </location>
</feature>
<keyword evidence="3" id="KW-1185">Reference proteome</keyword>